<dbReference type="OrthoDB" id="5831138at2759"/>
<dbReference type="PANTHER" id="PTHR21301:SF10">
    <property type="entry name" value="REVERSE TRANSCRIPTASE DOMAIN-CONTAINING PROTEIN"/>
    <property type="match status" value="1"/>
</dbReference>
<dbReference type="Pfam" id="PF00078">
    <property type="entry name" value="RVT_1"/>
    <property type="match status" value="1"/>
</dbReference>
<protein>
    <recommendedName>
        <fullName evidence="1">Reverse transcriptase domain-containing protein</fullName>
    </recommendedName>
</protein>
<name>A0A016RYJ8_9BILA</name>
<reference evidence="3" key="1">
    <citation type="journal article" date="2015" name="Nat. Genet.">
        <title>The genome and transcriptome of the zoonotic hookworm Ancylostoma ceylanicum identify infection-specific gene families.</title>
        <authorList>
            <person name="Schwarz E.M."/>
            <person name="Hu Y."/>
            <person name="Antoshechkin I."/>
            <person name="Miller M.M."/>
            <person name="Sternberg P.W."/>
            <person name="Aroian R.V."/>
        </authorList>
    </citation>
    <scope>NUCLEOTIDE SEQUENCE</scope>
    <source>
        <strain evidence="3">HY135</strain>
    </source>
</reference>
<comment type="caution">
    <text evidence="2">The sequence shown here is derived from an EMBL/GenBank/DDBJ whole genome shotgun (WGS) entry which is preliminary data.</text>
</comment>
<sequence>MHLVNNALPAIKHALRRVLFLKNLFELVRTASAVGRTYSNGRDYYSQQRGLAMGQRLAPVLASCFMSKIEKPVLSRFPLMYCRYIDDCCIVTLTQSEMDECFEILNQLSQYMKLTRETPHDGWLPYLNTQLMLSNGVIRVKWYLKESLKDIIVHAASAHPMVVNRAVIHDMLRTPTSSCSGEVKRHESLNLASNILYSNGYKAKPRSRKPGIPSSAKERDTKLLLCLPFISDRIRTDIRKCPSRAQLHDDVALVNIPNENIKRQLIRIRLYDKACISGNCVICPYGKVGDCG</sequence>
<dbReference type="Proteomes" id="UP000024635">
    <property type="component" value="Unassembled WGS sequence"/>
</dbReference>
<evidence type="ECO:0000259" key="1">
    <source>
        <dbReference type="PROSITE" id="PS50878"/>
    </source>
</evidence>
<dbReference type="AlphaFoldDB" id="A0A016RYJ8"/>
<keyword evidence="3" id="KW-1185">Reference proteome</keyword>
<feature type="domain" description="Reverse transcriptase" evidence="1">
    <location>
        <begin position="1"/>
        <end position="138"/>
    </location>
</feature>
<dbReference type="Pfam" id="PF26215">
    <property type="entry name" value="HTH_animal"/>
    <property type="match status" value="1"/>
</dbReference>
<evidence type="ECO:0000313" key="2">
    <source>
        <dbReference type="EMBL" id="EYB83376.1"/>
    </source>
</evidence>
<evidence type="ECO:0000313" key="3">
    <source>
        <dbReference type="Proteomes" id="UP000024635"/>
    </source>
</evidence>
<accession>A0A016RYJ8</accession>
<dbReference type="EMBL" id="JARK01001673">
    <property type="protein sequence ID" value="EYB83376.1"/>
    <property type="molecule type" value="Genomic_DNA"/>
</dbReference>
<dbReference type="InterPro" id="IPR058912">
    <property type="entry name" value="HTH_animal"/>
</dbReference>
<gene>
    <name evidence="2" type="primary">Acey_s0337.g2918</name>
    <name evidence="2" type="ORF">Y032_0337g2918</name>
</gene>
<proteinExistence type="predicted"/>
<dbReference type="PROSITE" id="PS50878">
    <property type="entry name" value="RT_POL"/>
    <property type="match status" value="1"/>
</dbReference>
<dbReference type="STRING" id="53326.A0A016RYJ8"/>
<organism evidence="2 3">
    <name type="scientific">Ancylostoma ceylanicum</name>
    <dbReference type="NCBI Taxonomy" id="53326"/>
    <lineage>
        <taxon>Eukaryota</taxon>
        <taxon>Metazoa</taxon>
        <taxon>Ecdysozoa</taxon>
        <taxon>Nematoda</taxon>
        <taxon>Chromadorea</taxon>
        <taxon>Rhabditida</taxon>
        <taxon>Rhabditina</taxon>
        <taxon>Rhabditomorpha</taxon>
        <taxon>Strongyloidea</taxon>
        <taxon>Ancylostomatidae</taxon>
        <taxon>Ancylostomatinae</taxon>
        <taxon>Ancylostoma</taxon>
    </lineage>
</organism>
<dbReference type="PANTHER" id="PTHR21301">
    <property type="entry name" value="REVERSE TRANSCRIPTASE"/>
    <property type="match status" value="1"/>
</dbReference>
<dbReference type="InterPro" id="IPR000477">
    <property type="entry name" value="RT_dom"/>
</dbReference>